<feature type="signal peptide" evidence="2">
    <location>
        <begin position="1"/>
        <end position="20"/>
    </location>
</feature>
<proteinExistence type="predicted"/>
<keyword evidence="4" id="KW-1185">Reference proteome</keyword>
<evidence type="ECO:0000313" key="4">
    <source>
        <dbReference type="Proteomes" id="UP000502998"/>
    </source>
</evidence>
<reference evidence="3 4" key="1">
    <citation type="submission" date="2020-02" db="EMBL/GenBank/DDBJ databases">
        <title>Characterization of vanA genotype vancomycin-resistant Enterococcus saigonensis VE80.</title>
        <authorList>
            <person name="Harada T."/>
            <person name="Motooka D."/>
            <person name="Nakamura S."/>
            <person name="Yamamoto Y."/>
            <person name="Kawahara R."/>
            <person name="Kawatsu K."/>
        </authorList>
    </citation>
    <scope>NUCLEOTIDE SEQUENCE [LARGE SCALE GENOMIC DNA]</scope>
    <source>
        <strain evidence="3 4">VE80</strain>
    </source>
</reference>
<sequence length="235" mass="25424">MIKKVIIGGFAAVSLSLLLAGCGTTKTDSSQQKADESTAMSSSTSMSSAAKMQYQAGEIIGNYNSDDKKVLGATRPGETVEFKVPVSDKEEYLHFAFMHAASGEKGWYFAPKSEDGISLNKDTFKDNMTMDITKDVALFAAPNETTAMMVSKDDGSLKYGDSDKFMQATVALKDDMYVVTIKNISAGDMETPFSSGVWGVTDTKEKGFDHMASKELSTLATSGHRDDLYKKVSDK</sequence>
<evidence type="ECO:0000256" key="2">
    <source>
        <dbReference type="SAM" id="SignalP"/>
    </source>
</evidence>
<dbReference type="KEGG" id="esg:EsVE80_00500"/>
<evidence type="ECO:0000313" key="3">
    <source>
        <dbReference type="EMBL" id="BCA84527.1"/>
    </source>
</evidence>
<accession>A0A679INJ5</accession>
<protein>
    <recommendedName>
        <fullName evidence="5">Lipoprotein</fullName>
    </recommendedName>
</protein>
<evidence type="ECO:0008006" key="5">
    <source>
        <dbReference type="Google" id="ProtNLM"/>
    </source>
</evidence>
<dbReference type="RefSeq" id="WP_016173221.1">
    <property type="nucleotide sequence ID" value="NZ_AP022822.1"/>
</dbReference>
<organism evidence="3 4">
    <name type="scientific">Enterococcus saigonensis</name>
    <dbReference type="NCBI Taxonomy" id="1805431"/>
    <lineage>
        <taxon>Bacteria</taxon>
        <taxon>Bacillati</taxon>
        <taxon>Bacillota</taxon>
        <taxon>Bacilli</taxon>
        <taxon>Lactobacillales</taxon>
        <taxon>Enterococcaceae</taxon>
        <taxon>Enterococcus</taxon>
    </lineage>
</organism>
<feature type="chain" id="PRO_5038908553" description="Lipoprotein" evidence="2">
    <location>
        <begin position="21"/>
        <end position="235"/>
    </location>
</feature>
<evidence type="ECO:0000256" key="1">
    <source>
        <dbReference type="SAM" id="MobiDB-lite"/>
    </source>
</evidence>
<dbReference type="EMBL" id="AP022822">
    <property type="protein sequence ID" value="BCA84527.1"/>
    <property type="molecule type" value="Genomic_DNA"/>
</dbReference>
<name>A0A679INJ5_9ENTE</name>
<keyword evidence="2" id="KW-0732">Signal</keyword>
<gene>
    <name evidence="3" type="ORF">EsVE80_00500</name>
</gene>
<dbReference type="Proteomes" id="UP000502998">
    <property type="component" value="Chromosome"/>
</dbReference>
<dbReference type="AlphaFoldDB" id="A0A679INJ5"/>
<feature type="region of interest" description="Disordered" evidence="1">
    <location>
        <begin position="24"/>
        <end position="45"/>
    </location>
</feature>
<dbReference type="PROSITE" id="PS51257">
    <property type="entry name" value="PROKAR_LIPOPROTEIN"/>
    <property type="match status" value="1"/>
</dbReference>